<protein>
    <submittedName>
        <fullName evidence="2">Uncharacterized protein</fullName>
    </submittedName>
</protein>
<evidence type="ECO:0000256" key="1">
    <source>
        <dbReference type="SAM" id="MobiDB-lite"/>
    </source>
</evidence>
<name>A0A2K8U8W7_9GAMM</name>
<keyword evidence="3" id="KW-1185">Reference proteome</keyword>
<sequence>MADCPKARSESSCPASKAHSAREVLMPDRVARHSAASRSPRAPVGSPRGAAVAGAGLLQQELGVIEAGQT</sequence>
<organism evidence="2 3">
    <name type="scientific">Candidatus Thiodictyon syntrophicum</name>
    <dbReference type="NCBI Taxonomy" id="1166950"/>
    <lineage>
        <taxon>Bacteria</taxon>
        <taxon>Pseudomonadati</taxon>
        <taxon>Pseudomonadota</taxon>
        <taxon>Gammaproteobacteria</taxon>
        <taxon>Chromatiales</taxon>
        <taxon>Chromatiaceae</taxon>
        <taxon>Thiodictyon</taxon>
    </lineage>
</organism>
<gene>
    <name evidence="2" type="ORF">THSYN_14315</name>
</gene>
<evidence type="ECO:0000313" key="2">
    <source>
        <dbReference type="EMBL" id="AUB81997.1"/>
    </source>
</evidence>
<feature type="region of interest" description="Disordered" evidence="1">
    <location>
        <begin position="1"/>
        <end position="24"/>
    </location>
</feature>
<proteinExistence type="predicted"/>
<dbReference type="AlphaFoldDB" id="A0A2K8U8W7"/>
<dbReference type="KEGG" id="tsy:THSYN_14315"/>
<dbReference type="EMBL" id="CP020370">
    <property type="protein sequence ID" value="AUB81997.1"/>
    <property type="molecule type" value="Genomic_DNA"/>
</dbReference>
<evidence type="ECO:0000313" key="3">
    <source>
        <dbReference type="Proteomes" id="UP000232638"/>
    </source>
</evidence>
<accession>A0A2K8U8W7</accession>
<reference evidence="2 3" key="1">
    <citation type="submission" date="2017-03" db="EMBL/GenBank/DDBJ databases">
        <title>Complete genome sequence of Candidatus 'Thiodictyon syntrophicum' sp. nov. strain Cad16T, a photolithoautotroph purple sulfur bacterium isolated from an alpine meromictic lake.</title>
        <authorList>
            <person name="Luedin S.M."/>
            <person name="Pothier J.F."/>
            <person name="Danza F."/>
            <person name="Storelli N."/>
            <person name="Wittwer M."/>
            <person name="Tonolla M."/>
        </authorList>
    </citation>
    <scope>NUCLEOTIDE SEQUENCE [LARGE SCALE GENOMIC DNA]</scope>
    <source>
        <strain evidence="2 3">Cad16T</strain>
    </source>
</reference>
<dbReference type="Proteomes" id="UP000232638">
    <property type="component" value="Chromosome"/>
</dbReference>